<dbReference type="Pfam" id="PF13302">
    <property type="entry name" value="Acetyltransf_3"/>
    <property type="match status" value="1"/>
</dbReference>
<dbReference type="InterPro" id="IPR051531">
    <property type="entry name" value="N-acetyltransferase"/>
</dbReference>
<proteinExistence type="predicted"/>
<evidence type="ECO:0000259" key="1">
    <source>
        <dbReference type="PROSITE" id="PS51186"/>
    </source>
</evidence>
<keyword evidence="2" id="KW-0808">Transferase</keyword>
<protein>
    <submittedName>
        <fullName evidence="2">GNAT family N-acetyltransferase</fullName>
    </submittedName>
</protein>
<dbReference type="PANTHER" id="PTHR43792:SF1">
    <property type="entry name" value="N-ACETYLTRANSFERASE DOMAIN-CONTAINING PROTEIN"/>
    <property type="match status" value="1"/>
</dbReference>
<sequence>MTVCTPKSPIRIDTSNLELRQVSLNDAAFLFELLNDPDFLKNIGDREVRSEQQAESYLKTNVIKPQKFDYMGLWVIHSKSEQIPLGVVSVLQRDYLENLDLGYALLTRARGKGVAFEATSAMLEYLTQIRNVQVLDAIVKPNNTPSRRLLEKLGFDTDGMVTTPENEQLCLYRYRKV</sequence>
<name>A0A432YIW6_9GAMM</name>
<dbReference type="PROSITE" id="PS51186">
    <property type="entry name" value="GNAT"/>
    <property type="match status" value="1"/>
</dbReference>
<comment type="caution">
    <text evidence="2">The sequence shown here is derived from an EMBL/GenBank/DDBJ whole genome shotgun (WGS) entry which is preliminary data.</text>
</comment>
<dbReference type="RefSeq" id="WP_126758532.1">
    <property type="nucleotide sequence ID" value="NZ_PIPZ01000001.1"/>
</dbReference>
<feature type="domain" description="N-acetyltransferase" evidence="1">
    <location>
        <begin position="17"/>
        <end position="177"/>
    </location>
</feature>
<organism evidence="2 3">
    <name type="scientific">Pseudidiomarina marina</name>
    <dbReference type="NCBI Taxonomy" id="502366"/>
    <lineage>
        <taxon>Bacteria</taxon>
        <taxon>Pseudomonadati</taxon>
        <taxon>Pseudomonadota</taxon>
        <taxon>Gammaproteobacteria</taxon>
        <taxon>Alteromonadales</taxon>
        <taxon>Idiomarinaceae</taxon>
        <taxon>Pseudidiomarina</taxon>
    </lineage>
</organism>
<dbReference type="OrthoDB" id="9798081at2"/>
<keyword evidence="3" id="KW-1185">Reference proteome</keyword>
<reference evidence="3" key="1">
    <citation type="journal article" date="2018" name="Front. Microbiol.">
        <title>Genome-Based Analysis Reveals the Taxonomy and Diversity of the Family Idiomarinaceae.</title>
        <authorList>
            <person name="Liu Y."/>
            <person name="Lai Q."/>
            <person name="Shao Z."/>
        </authorList>
    </citation>
    <scope>NUCLEOTIDE SEQUENCE [LARGE SCALE GENOMIC DNA]</scope>
    <source>
        <strain evidence="3">PIM1</strain>
    </source>
</reference>
<dbReference type="EMBL" id="PIPZ01000001">
    <property type="protein sequence ID" value="RUO60894.1"/>
    <property type="molecule type" value="Genomic_DNA"/>
</dbReference>
<dbReference type="SUPFAM" id="SSF55729">
    <property type="entry name" value="Acyl-CoA N-acyltransferases (Nat)"/>
    <property type="match status" value="1"/>
</dbReference>
<dbReference type="InterPro" id="IPR016181">
    <property type="entry name" value="Acyl_CoA_acyltransferase"/>
</dbReference>
<dbReference type="InterPro" id="IPR000182">
    <property type="entry name" value="GNAT_dom"/>
</dbReference>
<gene>
    <name evidence="2" type="ORF">CWI76_01035</name>
</gene>
<accession>A0A432YIW6</accession>
<evidence type="ECO:0000313" key="3">
    <source>
        <dbReference type="Proteomes" id="UP000288127"/>
    </source>
</evidence>
<dbReference type="PANTHER" id="PTHR43792">
    <property type="entry name" value="GNAT FAMILY, PUTATIVE (AFU_ORTHOLOGUE AFUA_3G00765)-RELATED-RELATED"/>
    <property type="match status" value="1"/>
</dbReference>
<evidence type="ECO:0000313" key="2">
    <source>
        <dbReference type="EMBL" id="RUO60894.1"/>
    </source>
</evidence>
<dbReference type="Gene3D" id="3.40.630.30">
    <property type="match status" value="1"/>
</dbReference>
<dbReference type="Proteomes" id="UP000288127">
    <property type="component" value="Unassembled WGS sequence"/>
</dbReference>
<dbReference type="AlphaFoldDB" id="A0A432YIW6"/>
<dbReference type="GO" id="GO:0016747">
    <property type="term" value="F:acyltransferase activity, transferring groups other than amino-acyl groups"/>
    <property type="evidence" value="ECO:0007669"/>
    <property type="project" value="InterPro"/>
</dbReference>